<reference evidence="2" key="1">
    <citation type="journal article" date="2022" name="bioRxiv">
        <title>Sequencing and chromosome-scale assembly of the giantPleurodeles waltlgenome.</title>
        <authorList>
            <person name="Brown T."/>
            <person name="Elewa A."/>
            <person name="Iarovenko S."/>
            <person name="Subramanian E."/>
            <person name="Araus A.J."/>
            <person name="Petzold A."/>
            <person name="Susuki M."/>
            <person name="Suzuki K.-i.T."/>
            <person name="Hayashi T."/>
            <person name="Toyoda A."/>
            <person name="Oliveira C."/>
            <person name="Osipova E."/>
            <person name="Leigh N.D."/>
            <person name="Simon A."/>
            <person name="Yun M.H."/>
        </authorList>
    </citation>
    <scope>NUCLEOTIDE SEQUENCE</scope>
    <source>
        <strain evidence="2">20211129_DDA</strain>
        <tissue evidence="2">Liver</tissue>
    </source>
</reference>
<feature type="region of interest" description="Disordered" evidence="1">
    <location>
        <begin position="1"/>
        <end position="20"/>
    </location>
</feature>
<keyword evidence="3" id="KW-1185">Reference proteome</keyword>
<feature type="region of interest" description="Disordered" evidence="1">
    <location>
        <begin position="31"/>
        <end position="103"/>
    </location>
</feature>
<sequence>MVVLSTARSDRTPWSAPRAWSAVECAHGATSGTYFGASPSQPQEKTSESQEPCSGLSDSSANALHTGDCGGISRPRVNKRVTERLRQDSEQGDSSRKAPLPTAVAHDQEGDLIGRSPPFPLGPLFAFEARGREYSSEVPVIAGHPHPQLAFGGI</sequence>
<name>A0AAV7PY67_PLEWA</name>
<feature type="compositionally biased region" description="Basic and acidic residues" evidence="1">
    <location>
        <begin position="80"/>
        <end position="96"/>
    </location>
</feature>
<evidence type="ECO:0000313" key="3">
    <source>
        <dbReference type="Proteomes" id="UP001066276"/>
    </source>
</evidence>
<comment type="caution">
    <text evidence="2">The sequence shown here is derived from an EMBL/GenBank/DDBJ whole genome shotgun (WGS) entry which is preliminary data.</text>
</comment>
<evidence type="ECO:0000256" key="1">
    <source>
        <dbReference type="SAM" id="MobiDB-lite"/>
    </source>
</evidence>
<evidence type="ECO:0000313" key="2">
    <source>
        <dbReference type="EMBL" id="KAJ1132144.1"/>
    </source>
</evidence>
<gene>
    <name evidence="2" type="ORF">NDU88_010471</name>
</gene>
<feature type="compositionally biased region" description="Polar residues" evidence="1">
    <location>
        <begin position="31"/>
        <end position="63"/>
    </location>
</feature>
<organism evidence="2 3">
    <name type="scientific">Pleurodeles waltl</name>
    <name type="common">Iberian ribbed newt</name>
    <dbReference type="NCBI Taxonomy" id="8319"/>
    <lineage>
        <taxon>Eukaryota</taxon>
        <taxon>Metazoa</taxon>
        <taxon>Chordata</taxon>
        <taxon>Craniata</taxon>
        <taxon>Vertebrata</taxon>
        <taxon>Euteleostomi</taxon>
        <taxon>Amphibia</taxon>
        <taxon>Batrachia</taxon>
        <taxon>Caudata</taxon>
        <taxon>Salamandroidea</taxon>
        <taxon>Salamandridae</taxon>
        <taxon>Pleurodelinae</taxon>
        <taxon>Pleurodeles</taxon>
    </lineage>
</organism>
<accession>A0AAV7PY67</accession>
<dbReference type="AlphaFoldDB" id="A0AAV7PY67"/>
<protein>
    <submittedName>
        <fullName evidence="2">Uncharacterized protein</fullName>
    </submittedName>
</protein>
<dbReference type="Proteomes" id="UP001066276">
    <property type="component" value="Chromosome 7"/>
</dbReference>
<proteinExistence type="predicted"/>
<dbReference type="EMBL" id="JANPWB010000011">
    <property type="protein sequence ID" value="KAJ1132144.1"/>
    <property type="molecule type" value="Genomic_DNA"/>
</dbReference>